<dbReference type="PANTHER" id="PTHR30619:SF1">
    <property type="entry name" value="RECOMBINATION PROTEIN 2"/>
    <property type="match status" value="1"/>
</dbReference>
<dbReference type="Pfam" id="PF03772">
    <property type="entry name" value="Competence"/>
    <property type="match status" value="1"/>
</dbReference>
<feature type="transmembrane region" description="Helical" evidence="6">
    <location>
        <begin position="88"/>
        <end position="106"/>
    </location>
</feature>
<keyword evidence="4 6" id="KW-1133">Transmembrane helix</keyword>
<feature type="transmembrane region" description="Helical" evidence="6">
    <location>
        <begin position="395"/>
        <end position="414"/>
    </location>
</feature>
<dbReference type="InterPro" id="IPR025405">
    <property type="entry name" value="DUF4131"/>
</dbReference>
<feature type="transmembrane region" description="Helical" evidence="6">
    <location>
        <begin position="549"/>
        <end position="565"/>
    </location>
</feature>
<proteinExistence type="predicted"/>
<comment type="subcellular location">
    <subcellularLocation>
        <location evidence="1">Cell membrane</location>
        <topology evidence="1">Multi-pass membrane protein</topology>
    </subcellularLocation>
</comment>
<dbReference type="InterPro" id="IPR052159">
    <property type="entry name" value="Competence_DNA_uptake"/>
</dbReference>
<keyword evidence="2" id="KW-1003">Cell membrane</keyword>
<feature type="transmembrane region" description="Helical" evidence="6">
    <location>
        <begin position="434"/>
        <end position="453"/>
    </location>
</feature>
<accession>A0ABS4SEW3</accession>
<evidence type="ECO:0000259" key="8">
    <source>
        <dbReference type="Pfam" id="PF13567"/>
    </source>
</evidence>
<evidence type="ECO:0000256" key="1">
    <source>
        <dbReference type="ARBA" id="ARBA00004651"/>
    </source>
</evidence>
<keyword evidence="5 6" id="KW-0472">Membrane</keyword>
<dbReference type="PANTHER" id="PTHR30619">
    <property type="entry name" value="DNA INTERNALIZATION/COMPETENCE PROTEIN COMEC/REC2"/>
    <property type="match status" value="1"/>
</dbReference>
<comment type="caution">
    <text evidence="9">The sequence shown here is derived from an EMBL/GenBank/DDBJ whole genome shotgun (WGS) entry which is preliminary data.</text>
</comment>
<keyword evidence="3 6" id="KW-0812">Transmembrane</keyword>
<dbReference type="Proteomes" id="UP000781958">
    <property type="component" value="Unassembled WGS sequence"/>
</dbReference>
<organism evidence="9 10">
    <name type="scientific">Azospirillum rugosum</name>
    <dbReference type="NCBI Taxonomy" id="416170"/>
    <lineage>
        <taxon>Bacteria</taxon>
        <taxon>Pseudomonadati</taxon>
        <taxon>Pseudomonadota</taxon>
        <taxon>Alphaproteobacteria</taxon>
        <taxon>Rhodospirillales</taxon>
        <taxon>Azospirillaceae</taxon>
        <taxon>Azospirillum</taxon>
    </lineage>
</organism>
<sequence>MATDSLLEEDGTAPDAIGERPGLFVRSFAWLVGRLAAERERWALWSPVGVGGGVALYFALPLEPPLWLGPGVAGGAILLLWALRRRLGAVVTVVALLAVALGFAVAQTRTALVAAPILTRDLGPTTVTGRVLSVERQPAGARMILGGLTIDRLKPEATPGRVRLRLPAKFKPPEAGTVIRVRAMLHPPAPPAEPGAFDFQRRAFFQGFGAVGFVLGTPEVVDAPPVSGWDAVSVAFDRARAVIAERVQRAIPDPVEASVTAALLNGEEVAIPEPMMDAFRNSGLAHLLSISGLHVGIAAGIVFWVVRALLALVPWIALRWPIKKIAAAFGIVSALAYTMLVGAPVPTVRSVLSTGLIMAAVILDRSPISMRLVAFAAIVTIVMEPEGMLGPSFQMSFAAVAALIAAFEAINPTLARWRQALGWVGGRLLDLGTIAFTSVVATLATTPYSLFHFQQVAFYGVLSNMVAIPVTSVWVMPCSLLVYLLMPFGLEEPALIAMNWGDRLVIWTAEFTAGLPGATAFIPAMPTAGIVAVSLGGLWLLIWTGRWRLLGLLPILWGMATPLFAHRPDVLVSGDGAVMAVRGTDGHLILSGKTEGHVAETWQRRDGHIEAPGVWPDAGVTLDGRMRCDVLGCVYAVDGRTIALLRAPDALVEDCVLADVVITATPARGCRAPLVIDRWRLRREGAQALYVSRSGVRVESVRDVRGDRPWTRTR</sequence>
<dbReference type="Pfam" id="PF13567">
    <property type="entry name" value="DUF4131"/>
    <property type="match status" value="1"/>
</dbReference>
<feature type="domain" description="DUF4131" evidence="8">
    <location>
        <begin position="63"/>
        <end position="216"/>
    </location>
</feature>
<protein>
    <submittedName>
        <fullName evidence="9">Competence protein ComEC</fullName>
    </submittedName>
</protein>
<gene>
    <name evidence="9" type="ORF">J2851_000863</name>
</gene>
<evidence type="ECO:0000256" key="4">
    <source>
        <dbReference type="ARBA" id="ARBA00022989"/>
    </source>
</evidence>
<evidence type="ECO:0000256" key="2">
    <source>
        <dbReference type="ARBA" id="ARBA00022475"/>
    </source>
</evidence>
<evidence type="ECO:0000313" key="9">
    <source>
        <dbReference type="EMBL" id="MBP2291121.1"/>
    </source>
</evidence>
<evidence type="ECO:0000259" key="7">
    <source>
        <dbReference type="Pfam" id="PF03772"/>
    </source>
</evidence>
<feature type="transmembrane region" description="Helical" evidence="6">
    <location>
        <begin position="66"/>
        <end position="83"/>
    </location>
</feature>
<evidence type="ECO:0000256" key="6">
    <source>
        <dbReference type="SAM" id="Phobius"/>
    </source>
</evidence>
<feature type="transmembrane region" description="Helical" evidence="6">
    <location>
        <begin position="295"/>
        <end position="318"/>
    </location>
</feature>
<evidence type="ECO:0000313" key="10">
    <source>
        <dbReference type="Proteomes" id="UP000781958"/>
    </source>
</evidence>
<feature type="transmembrane region" description="Helical" evidence="6">
    <location>
        <begin position="465"/>
        <end position="486"/>
    </location>
</feature>
<reference evidence="9 10" key="1">
    <citation type="submission" date="2021-03" db="EMBL/GenBank/DDBJ databases">
        <title>Genomic Encyclopedia of Type Strains, Phase III (KMG-III): the genomes of soil and plant-associated and newly described type strains.</title>
        <authorList>
            <person name="Whitman W."/>
        </authorList>
    </citation>
    <scope>NUCLEOTIDE SEQUENCE [LARGE SCALE GENOMIC DNA]</scope>
    <source>
        <strain evidence="9 10">IMMIB AFH-6</strain>
    </source>
</reference>
<feature type="transmembrane region" description="Helical" evidence="6">
    <location>
        <begin position="357"/>
        <end position="383"/>
    </location>
</feature>
<dbReference type="NCBIfam" id="TIGR00360">
    <property type="entry name" value="ComEC_N-term"/>
    <property type="match status" value="1"/>
</dbReference>
<feature type="transmembrane region" description="Helical" evidence="6">
    <location>
        <begin position="42"/>
        <end position="60"/>
    </location>
</feature>
<dbReference type="RefSeq" id="WP_307418879.1">
    <property type="nucleotide sequence ID" value="NZ_JAGINP010000002.1"/>
</dbReference>
<name>A0ABS4SEW3_9PROT</name>
<keyword evidence="10" id="KW-1185">Reference proteome</keyword>
<dbReference type="EMBL" id="JAGINP010000002">
    <property type="protein sequence ID" value="MBP2291121.1"/>
    <property type="molecule type" value="Genomic_DNA"/>
</dbReference>
<feature type="domain" description="ComEC/Rec2-related protein" evidence="7">
    <location>
        <begin position="263"/>
        <end position="546"/>
    </location>
</feature>
<evidence type="ECO:0000256" key="5">
    <source>
        <dbReference type="ARBA" id="ARBA00023136"/>
    </source>
</evidence>
<feature type="transmembrane region" description="Helical" evidence="6">
    <location>
        <begin position="520"/>
        <end position="542"/>
    </location>
</feature>
<dbReference type="InterPro" id="IPR004477">
    <property type="entry name" value="ComEC_N"/>
</dbReference>
<feature type="transmembrane region" description="Helical" evidence="6">
    <location>
        <begin position="325"/>
        <end position="345"/>
    </location>
</feature>
<evidence type="ECO:0000256" key="3">
    <source>
        <dbReference type="ARBA" id="ARBA00022692"/>
    </source>
</evidence>